<evidence type="ECO:0000259" key="6">
    <source>
        <dbReference type="Pfam" id="PF02911"/>
    </source>
</evidence>
<dbReference type="InterPro" id="IPR011034">
    <property type="entry name" value="Formyl_transferase-like_C_sf"/>
</dbReference>
<dbReference type="AlphaFoldDB" id="A0A6J6HLR2"/>
<evidence type="ECO:0000256" key="3">
    <source>
        <dbReference type="ARBA" id="ARBA00022679"/>
    </source>
</evidence>
<accession>A0A6J6HLR2</accession>
<sequence>MVAVLTRPDAAVGRKRILTPSPVALAAEQLALPVIKSNSVDSETLEQISKYKPELGVVVAYGSLLNQQALDAIAKGWINLHYSLLPKFRGAAPVQHAILAGETTTGVTVFQLDSGMDTGDVLMQVPTQIEPDETSGRLLQRLTSLGISALLECIPSLFAGFSKGVAQKLEFSSLAPKLNRESARVNWTLDAREIELKVRAMNPEPMAWTQFGSDTIRIISVRQSLASSHESAPGRVIESGGQILVGCKKGSIIQLLELQPAGKLPMDAMAWFRGQQSKDQLAFE</sequence>
<dbReference type="PANTHER" id="PTHR11138:SF5">
    <property type="entry name" value="METHIONYL-TRNA FORMYLTRANSFERASE, MITOCHONDRIAL"/>
    <property type="match status" value="1"/>
</dbReference>
<dbReference type="GO" id="GO:0005829">
    <property type="term" value="C:cytosol"/>
    <property type="evidence" value="ECO:0007669"/>
    <property type="project" value="TreeGrafter"/>
</dbReference>
<feature type="domain" description="Formyl transferase N-terminal" evidence="5">
    <location>
        <begin position="2"/>
        <end position="153"/>
    </location>
</feature>
<dbReference type="InterPro" id="IPR005793">
    <property type="entry name" value="Formyl_trans_C"/>
</dbReference>
<gene>
    <name evidence="7" type="ORF">UFOPK1909_00025</name>
</gene>
<proteinExistence type="inferred from homology"/>
<feature type="domain" description="Formyl transferase C-terminal" evidence="6">
    <location>
        <begin position="177"/>
        <end position="275"/>
    </location>
</feature>
<evidence type="ECO:0000256" key="2">
    <source>
        <dbReference type="ARBA" id="ARBA00012261"/>
    </source>
</evidence>
<evidence type="ECO:0000256" key="4">
    <source>
        <dbReference type="ARBA" id="ARBA00022917"/>
    </source>
</evidence>
<dbReference type="SUPFAM" id="SSF50486">
    <property type="entry name" value="FMT C-terminal domain-like"/>
    <property type="match status" value="1"/>
</dbReference>
<dbReference type="Gene3D" id="3.40.50.12230">
    <property type="match status" value="1"/>
</dbReference>
<dbReference type="GO" id="GO:0004479">
    <property type="term" value="F:methionyl-tRNA formyltransferase activity"/>
    <property type="evidence" value="ECO:0007669"/>
    <property type="project" value="UniProtKB-EC"/>
</dbReference>
<dbReference type="SUPFAM" id="SSF53328">
    <property type="entry name" value="Formyltransferase"/>
    <property type="match status" value="1"/>
</dbReference>
<dbReference type="InterPro" id="IPR041711">
    <property type="entry name" value="Met-tRNA-FMT_N"/>
</dbReference>
<protein>
    <recommendedName>
        <fullName evidence="2">methionyl-tRNA formyltransferase</fullName>
        <ecNumber evidence="2">2.1.2.9</ecNumber>
    </recommendedName>
</protein>
<dbReference type="EC" id="2.1.2.9" evidence="2"/>
<comment type="similarity">
    <text evidence="1">Belongs to the Fmt family.</text>
</comment>
<dbReference type="InterPro" id="IPR005794">
    <property type="entry name" value="Fmt"/>
</dbReference>
<dbReference type="NCBIfam" id="TIGR00460">
    <property type="entry name" value="fmt"/>
    <property type="match status" value="1"/>
</dbReference>
<dbReference type="EMBL" id="CAEZVD010000001">
    <property type="protein sequence ID" value="CAB4613463.1"/>
    <property type="molecule type" value="Genomic_DNA"/>
</dbReference>
<keyword evidence="3" id="KW-0808">Transferase</keyword>
<organism evidence="7">
    <name type="scientific">freshwater metagenome</name>
    <dbReference type="NCBI Taxonomy" id="449393"/>
    <lineage>
        <taxon>unclassified sequences</taxon>
        <taxon>metagenomes</taxon>
        <taxon>ecological metagenomes</taxon>
    </lineage>
</organism>
<name>A0A6J6HLR2_9ZZZZ</name>
<keyword evidence="4" id="KW-0648">Protein biosynthesis</keyword>
<dbReference type="InterPro" id="IPR036477">
    <property type="entry name" value="Formyl_transf_N_sf"/>
</dbReference>
<dbReference type="Pfam" id="PF02911">
    <property type="entry name" value="Formyl_trans_C"/>
    <property type="match status" value="1"/>
</dbReference>
<dbReference type="HAMAP" id="MF_00182">
    <property type="entry name" value="Formyl_trans"/>
    <property type="match status" value="1"/>
</dbReference>
<evidence type="ECO:0000259" key="5">
    <source>
        <dbReference type="Pfam" id="PF00551"/>
    </source>
</evidence>
<evidence type="ECO:0000256" key="1">
    <source>
        <dbReference type="ARBA" id="ARBA00010699"/>
    </source>
</evidence>
<dbReference type="CDD" id="cd08646">
    <property type="entry name" value="FMT_core_Met-tRNA-FMT_N"/>
    <property type="match status" value="1"/>
</dbReference>
<dbReference type="InterPro" id="IPR002376">
    <property type="entry name" value="Formyl_transf_N"/>
</dbReference>
<dbReference type="CDD" id="cd08704">
    <property type="entry name" value="Met_tRNA_FMT_C"/>
    <property type="match status" value="1"/>
</dbReference>
<dbReference type="Pfam" id="PF00551">
    <property type="entry name" value="Formyl_trans_N"/>
    <property type="match status" value="1"/>
</dbReference>
<evidence type="ECO:0000313" key="7">
    <source>
        <dbReference type="EMBL" id="CAB4613463.1"/>
    </source>
</evidence>
<dbReference type="PANTHER" id="PTHR11138">
    <property type="entry name" value="METHIONYL-TRNA FORMYLTRANSFERASE"/>
    <property type="match status" value="1"/>
</dbReference>
<reference evidence="7" key="1">
    <citation type="submission" date="2020-05" db="EMBL/GenBank/DDBJ databases">
        <authorList>
            <person name="Chiriac C."/>
            <person name="Salcher M."/>
            <person name="Ghai R."/>
            <person name="Kavagutti S V."/>
        </authorList>
    </citation>
    <scope>NUCLEOTIDE SEQUENCE</scope>
</reference>
<dbReference type="InterPro" id="IPR044135">
    <property type="entry name" value="Met-tRNA-FMT_C"/>
</dbReference>